<keyword evidence="4" id="KW-1185">Reference proteome</keyword>
<accession>A0ABQ9SUT0</accession>
<evidence type="ECO:0000256" key="1">
    <source>
        <dbReference type="SAM" id="MobiDB-lite"/>
    </source>
</evidence>
<comment type="caution">
    <text evidence="3">The sequence shown here is derived from an EMBL/GenBank/DDBJ whole genome shotgun (WGS) entry which is preliminary data.</text>
</comment>
<keyword evidence="2" id="KW-0812">Transmembrane</keyword>
<feature type="transmembrane region" description="Helical" evidence="2">
    <location>
        <begin position="12"/>
        <end position="31"/>
    </location>
</feature>
<keyword evidence="2" id="KW-0472">Membrane</keyword>
<dbReference type="RefSeq" id="XP_060351893.1">
    <property type="nucleotide sequence ID" value="XM_060490427.1"/>
</dbReference>
<dbReference type="EMBL" id="MOPA01000004">
    <property type="protein sequence ID" value="KAK1542766.1"/>
    <property type="molecule type" value="Genomic_DNA"/>
</dbReference>
<keyword evidence="2" id="KW-1133">Transmembrane helix</keyword>
<feature type="region of interest" description="Disordered" evidence="1">
    <location>
        <begin position="198"/>
        <end position="220"/>
    </location>
</feature>
<name>A0ABQ9SUT0_9PEZI</name>
<protein>
    <submittedName>
        <fullName evidence="3">Uncharacterized protein</fullName>
    </submittedName>
</protein>
<evidence type="ECO:0000313" key="3">
    <source>
        <dbReference type="EMBL" id="KAK1542766.1"/>
    </source>
</evidence>
<proteinExistence type="predicted"/>
<sequence length="220" mass="24372">MYSTGHNDEGRVTGMMGKLIVAIPIAMVFLVKTPEKVFGPSTNVQQCQQFPQVDWPSLLNYLHRSKCTRVPESKREFLRPSAENLGPWPCCNSRDICPHGTVVLLLAASQFCYFLVCFTLFSATRIMPLDRQHNVDSLLHDTRKGRGRLSAYVGDLVIEDLNIRGGVWMEGHGWCAFREAGIGGGTHRSPHGLSVVHESAGMSRSLNPRSTFASKRAKSG</sequence>
<dbReference type="GeneID" id="85374326"/>
<organism evidence="3 4">
    <name type="scientific">Colletotrichum paranaense</name>
    <dbReference type="NCBI Taxonomy" id="1914294"/>
    <lineage>
        <taxon>Eukaryota</taxon>
        <taxon>Fungi</taxon>
        <taxon>Dikarya</taxon>
        <taxon>Ascomycota</taxon>
        <taxon>Pezizomycotina</taxon>
        <taxon>Sordariomycetes</taxon>
        <taxon>Hypocreomycetidae</taxon>
        <taxon>Glomerellales</taxon>
        <taxon>Glomerellaceae</taxon>
        <taxon>Colletotrichum</taxon>
        <taxon>Colletotrichum acutatum species complex</taxon>
    </lineage>
</organism>
<feature type="compositionally biased region" description="Polar residues" evidence="1">
    <location>
        <begin position="202"/>
        <end position="213"/>
    </location>
</feature>
<reference evidence="3 4" key="1">
    <citation type="submission" date="2016-10" db="EMBL/GenBank/DDBJ databases">
        <title>The genome sequence of Colletotrichum fioriniae PJ7.</title>
        <authorList>
            <person name="Baroncelli R."/>
        </authorList>
    </citation>
    <scope>NUCLEOTIDE SEQUENCE [LARGE SCALE GENOMIC DNA]</scope>
    <source>
        <strain evidence="3 4">IMI 384185</strain>
    </source>
</reference>
<dbReference type="Proteomes" id="UP001241169">
    <property type="component" value="Unassembled WGS sequence"/>
</dbReference>
<evidence type="ECO:0000256" key="2">
    <source>
        <dbReference type="SAM" id="Phobius"/>
    </source>
</evidence>
<feature type="transmembrane region" description="Helical" evidence="2">
    <location>
        <begin position="102"/>
        <end position="123"/>
    </location>
</feature>
<gene>
    <name evidence="3" type="ORF">CPAR01_06153</name>
</gene>
<evidence type="ECO:0000313" key="4">
    <source>
        <dbReference type="Proteomes" id="UP001241169"/>
    </source>
</evidence>